<dbReference type="PANTHER" id="PTHR22674:SF6">
    <property type="entry name" value="NTPASE KAP FAMILY P-LOOP DOMAIN-CONTAINING PROTEIN 1"/>
    <property type="match status" value="1"/>
</dbReference>
<dbReference type="InterPro" id="IPR027417">
    <property type="entry name" value="P-loop_NTPase"/>
</dbReference>
<evidence type="ECO:0000313" key="2">
    <source>
        <dbReference type="EMBL" id="SNR64227.1"/>
    </source>
</evidence>
<evidence type="ECO:0000313" key="3">
    <source>
        <dbReference type="Proteomes" id="UP000198337"/>
    </source>
</evidence>
<keyword evidence="3" id="KW-1185">Reference proteome</keyword>
<feature type="domain" description="KAP NTPase" evidence="1">
    <location>
        <begin position="27"/>
        <end position="272"/>
    </location>
</feature>
<dbReference type="InterPro" id="IPR011646">
    <property type="entry name" value="KAP_P-loop"/>
</dbReference>
<protein>
    <submittedName>
        <fullName evidence="2">KAP family P-loop domain-containing protein</fullName>
    </submittedName>
</protein>
<name>A0ABY1SJF5_9FLAO</name>
<reference evidence="2 3" key="1">
    <citation type="submission" date="2017-06" db="EMBL/GenBank/DDBJ databases">
        <authorList>
            <person name="Varghese N."/>
            <person name="Submissions S."/>
        </authorList>
    </citation>
    <scope>NUCLEOTIDE SEQUENCE [LARGE SCALE GENOMIC DNA]</scope>
    <source>
        <strain evidence="2 3">DSM 19840</strain>
    </source>
</reference>
<organism evidence="2 3">
    <name type="scientific">Maribacter sedimenticola</name>
    <dbReference type="NCBI Taxonomy" id="228956"/>
    <lineage>
        <taxon>Bacteria</taxon>
        <taxon>Pseudomonadati</taxon>
        <taxon>Bacteroidota</taxon>
        <taxon>Flavobacteriia</taxon>
        <taxon>Flavobacteriales</taxon>
        <taxon>Flavobacteriaceae</taxon>
        <taxon>Maribacter</taxon>
    </lineage>
</organism>
<dbReference type="Gene3D" id="3.40.50.300">
    <property type="entry name" value="P-loop containing nucleotide triphosphate hydrolases"/>
    <property type="match status" value="1"/>
</dbReference>
<dbReference type="Proteomes" id="UP000198337">
    <property type="component" value="Unassembled WGS sequence"/>
</dbReference>
<gene>
    <name evidence="2" type="ORF">SAMN04488009_2916</name>
</gene>
<dbReference type="RefSeq" id="WP_089261367.1">
    <property type="nucleotide sequence ID" value="NZ_FZNV01000004.1"/>
</dbReference>
<dbReference type="PANTHER" id="PTHR22674">
    <property type="entry name" value="NTPASE, KAP FAMILY P-LOOP DOMAIN-CONTAINING 1"/>
    <property type="match status" value="1"/>
</dbReference>
<dbReference type="SUPFAM" id="SSF52540">
    <property type="entry name" value="P-loop containing nucleoside triphosphate hydrolases"/>
    <property type="match status" value="1"/>
</dbReference>
<dbReference type="InterPro" id="IPR052754">
    <property type="entry name" value="NTPase_KAP_P-loop"/>
</dbReference>
<proteinExistence type="predicted"/>
<dbReference type="Pfam" id="PF07693">
    <property type="entry name" value="KAP_NTPase"/>
    <property type="match status" value="1"/>
</dbReference>
<evidence type="ECO:0000259" key="1">
    <source>
        <dbReference type="Pfam" id="PF07693"/>
    </source>
</evidence>
<comment type="caution">
    <text evidence="2">The sequence shown here is derived from an EMBL/GenBank/DDBJ whole genome shotgun (WGS) entry which is preliminary data.</text>
</comment>
<dbReference type="EMBL" id="FZNV01000004">
    <property type="protein sequence ID" value="SNR64227.1"/>
    <property type="molecule type" value="Genomic_DNA"/>
</dbReference>
<accession>A0ABY1SJF5</accession>
<sequence length="472" mass="54666">MVIRHEELYIPQGKDSKPFLNCKLGRDKYAKILTSIVGTYNDGFVLAINNRWGSGKTTFVKMWQQQLMNENFTTLYFNAWENDFQEDVIIALLAELKEIVGKGEELFKTVLSKALPLIKQAVPEIIKHTVEKRLGESTADLLNGIGKYSVKELEDSLKEYNNKKKGITEFRNILEQYVATIDSNKPVIFIIDELDRCRPNYSVEVLEQIKHLFSVKGIVFVLSIDKEQLENAVKGFYGSESINSEEYLRRFIDVEYSIPEPDKNAFCDYLFKYFGFSHFFNLPVRKNNNDFKGEEDTFKAISKIIFSNNHVILRQIEKIYGHTAIVLNTFEQHENIFPVSLLFLIHCKINHIVFYQNLSRGSLSLQQLVVKIEEIIPLGSSRSGNRYQSYLMSNMLCLYDNFLKTNKDTLGILSYMEDTGEPKLNVSLNKYQSLNKNIILSVQAFFQKFKYNHESIDKLINKINLSDSFVIN</sequence>